<dbReference type="Gene3D" id="2.60.120.590">
    <property type="entry name" value="Alpha-ketoglutarate-dependent dioxygenase AlkB-like"/>
    <property type="match status" value="1"/>
</dbReference>
<dbReference type="PANTHER" id="PTHR31212:SF4">
    <property type="entry name" value="ALPHA-KETOGLUTARATE-DEPENDENT DIOXYGENASE ALKB HOMOLOG 3"/>
    <property type="match status" value="1"/>
</dbReference>
<sequence length="215" mass="23642">MEAPALPFQPSLLGAAATEPAASFASARRTDLGRGAWVDHVPGFLDGADALFTALLHGTSWRQREVPMYGRMVTEPRLSAWWGAEDGVPAERLARAPAALRDLLPVLDARYERGFDAIGLNLYRTGRDSVAWHGDRHERRRPVTTVAVLSLGSPRRFLLRPVGGGASRAVEMFSGDLLVMGGTCQHTWQHCIPKVARAGPRMSATFRRRLHPTER</sequence>
<dbReference type="InterPro" id="IPR005123">
    <property type="entry name" value="Oxoglu/Fe-dep_dioxygenase_dom"/>
</dbReference>
<dbReference type="InterPro" id="IPR027450">
    <property type="entry name" value="AlkB-like"/>
</dbReference>
<keyword evidence="3" id="KW-1185">Reference proteome</keyword>
<gene>
    <name evidence="2" type="ORF">PO878_13005</name>
</gene>
<proteinExistence type="predicted"/>
<dbReference type="RefSeq" id="WP_272734940.1">
    <property type="nucleotide sequence ID" value="NZ_CP116942.1"/>
</dbReference>
<dbReference type="InterPro" id="IPR037151">
    <property type="entry name" value="AlkB-like_sf"/>
</dbReference>
<name>A0AAE9Y3V6_9ACTN</name>
<dbReference type="PANTHER" id="PTHR31212">
    <property type="entry name" value="ALPHA-KETOGLUTARATE-DEPENDENT DIOXYGENASE ALKB HOMOLOG 3"/>
    <property type="match status" value="1"/>
</dbReference>
<dbReference type="GO" id="GO:0051213">
    <property type="term" value="F:dioxygenase activity"/>
    <property type="evidence" value="ECO:0007669"/>
    <property type="project" value="UniProtKB-KW"/>
</dbReference>
<keyword evidence="2" id="KW-0223">Dioxygenase</keyword>
<dbReference type="GO" id="GO:0006307">
    <property type="term" value="P:DNA alkylation repair"/>
    <property type="evidence" value="ECO:0007669"/>
    <property type="project" value="InterPro"/>
</dbReference>
<protein>
    <submittedName>
        <fullName evidence="2">Alpha-ketoglutarate-dependent dioxygenase AlkB</fullName>
    </submittedName>
</protein>
<dbReference type="Pfam" id="PF13532">
    <property type="entry name" value="2OG-FeII_Oxy_2"/>
    <property type="match status" value="1"/>
</dbReference>
<keyword evidence="2" id="KW-0560">Oxidoreductase</keyword>
<dbReference type="KEGG" id="ima:PO878_13005"/>
<feature type="domain" description="Fe2OG dioxygenase" evidence="1">
    <location>
        <begin position="114"/>
        <end position="210"/>
    </location>
</feature>
<dbReference type="InterPro" id="IPR032854">
    <property type="entry name" value="ALKBH3"/>
</dbReference>
<evidence type="ECO:0000259" key="1">
    <source>
        <dbReference type="PROSITE" id="PS51471"/>
    </source>
</evidence>
<dbReference type="EMBL" id="CP116942">
    <property type="protein sequence ID" value="WCO65415.1"/>
    <property type="molecule type" value="Genomic_DNA"/>
</dbReference>
<organism evidence="2 3">
    <name type="scientific">Iamia majanohamensis</name>
    <dbReference type="NCBI Taxonomy" id="467976"/>
    <lineage>
        <taxon>Bacteria</taxon>
        <taxon>Bacillati</taxon>
        <taxon>Actinomycetota</taxon>
        <taxon>Acidimicrobiia</taxon>
        <taxon>Acidimicrobiales</taxon>
        <taxon>Iamiaceae</taxon>
        <taxon>Iamia</taxon>
    </lineage>
</organism>
<dbReference type="SUPFAM" id="SSF51197">
    <property type="entry name" value="Clavaminate synthase-like"/>
    <property type="match status" value="1"/>
</dbReference>
<dbReference type="AlphaFoldDB" id="A0AAE9Y3V6"/>
<dbReference type="PROSITE" id="PS51471">
    <property type="entry name" value="FE2OG_OXY"/>
    <property type="match status" value="1"/>
</dbReference>
<dbReference type="Proteomes" id="UP001216390">
    <property type="component" value="Chromosome"/>
</dbReference>
<accession>A0AAE9Y3V6</accession>
<evidence type="ECO:0000313" key="2">
    <source>
        <dbReference type="EMBL" id="WCO65415.1"/>
    </source>
</evidence>
<reference evidence="2" key="1">
    <citation type="submission" date="2023-01" db="EMBL/GenBank/DDBJ databases">
        <title>The diversity of Class Acidimicrobiia in South China Sea sediment environments and the proposal of Iamia marina sp. nov., a novel species of the genus Iamia.</title>
        <authorList>
            <person name="He Y."/>
            <person name="Tian X."/>
        </authorList>
    </citation>
    <scope>NUCLEOTIDE SEQUENCE</scope>
    <source>
        <strain evidence="2">DSM 19957</strain>
    </source>
</reference>
<evidence type="ECO:0000313" key="3">
    <source>
        <dbReference type="Proteomes" id="UP001216390"/>
    </source>
</evidence>